<dbReference type="AlphaFoldDB" id="A6KMG5"/>
<evidence type="ECO:0000313" key="2">
    <source>
        <dbReference type="Proteomes" id="UP000234681"/>
    </source>
</evidence>
<dbReference type="EMBL" id="CH474067">
    <property type="protein sequence ID" value="EDL75103.1"/>
    <property type="molecule type" value="Genomic_DNA"/>
</dbReference>
<organism evidence="1 2">
    <name type="scientific">Rattus norvegicus</name>
    <name type="common">Rat</name>
    <dbReference type="NCBI Taxonomy" id="10116"/>
    <lineage>
        <taxon>Eukaryota</taxon>
        <taxon>Metazoa</taxon>
        <taxon>Chordata</taxon>
        <taxon>Craniata</taxon>
        <taxon>Vertebrata</taxon>
        <taxon>Euteleostomi</taxon>
        <taxon>Mammalia</taxon>
        <taxon>Eutheria</taxon>
        <taxon>Euarchontoglires</taxon>
        <taxon>Glires</taxon>
        <taxon>Rodentia</taxon>
        <taxon>Myomorpha</taxon>
        <taxon>Muroidea</taxon>
        <taxon>Muridae</taxon>
        <taxon>Murinae</taxon>
        <taxon>Rattus</taxon>
    </lineage>
</organism>
<accession>A6KMG5</accession>
<sequence length="69" mass="7299">MYLKPLPALGPSGDSGNLPVPWAPFCKPREVLATFHLLLTSAKSLPVLAQCVPLMTRSLEKVAALLASA</sequence>
<name>A6KMG5_RAT</name>
<evidence type="ECO:0000313" key="1">
    <source>
        <dbReference type="EMBL" id="EDL75103.1"/>
    </source>
</evidence>
<dbReference type="Proteomes" id="UP000234681">
    <property type="component" value="Chromosome 16"/>
</dbReference>
<protein>
    <submittedName>
        <fullName evidence="1">RCG39223</fullName>
    </submittedName>
</protein>
<proteinExistence type="predicted"/>
<gene>
    <name evidence="1" type="ORF">rCG_39223</name>
</gene>
<reference evidence="1 2" key="1">
    <citation type="submission" date="2005-09" db="EMBL/GenBank/DDBJ databases">
        <authorList>
            <person name="Mural R.J."/>
            <person name="Li P.W."/>
            <person name="Adams M.D."/>
            <person name="Amanatides P.G."/>
            <person name="Baden-Tillson H."/>
            <person name="Barnstead M."/>
            <person name="Chin S.H."/>
            <person name="Dew I."/>
            <person name="Evans C.A."/>
            <person name="Ferriera S."/>
            <person name="Flanigan M."/>
            <person name="Fosler C."/>
            <person name="Glodek A."/>
            <person name="Gu Z."/>
            <person name="Holt R.A."/>
            <person name="Jennings D."/>
            <person name="Kraft C.L."/>
            <person name="Lu F."/>
            <person name="Nguyen T."/>
            <person name="Nusskern D.R."/>
            <person name="Pfannkoch C.M."/>
            <person name="Sitter C."/>
            <person name="Sutton G.G."/>
            <person name="Venter J.C."/>
            <person name="Wang Z."/>
            <person name="Woodage T."/>
            <person name="Zheng X.H."/>
            <person name="Zhong F."/>
        </authorList>
    </citation>
    <scope>NUCLEOTIDE SEQUENCE [LARGE SCALE GENOMIC DNA]</scope>
    <source>
        <strain>BN</strain>
        <strain evidence="2">Sprague-Dawley</strain>
    </source>
</reference>